<evidence type="ECO:0000313" key="10">
    <source>
        <dbReference type="Proteomes" id="UP000215086"/>
    </source>
</evidence>
<evidence type="ECO:0000256" key="3">
    <source>
        <dbReference type="ARBA" id="ARBA00022793"/>
    </source>
</evidence>
<dbReference type="PANTHER" id="PTHR43375:SF1">
    <property type="entry name" value="OROTIDINE 5'-PHOSPHATE DECARBOXYLASE"/>
    <property type="match status" value="1"/>
</dbReference>
<evidence type="ECO:0000256" key="7">
    <source>
        <dbReference type="HAMAP-Rule" id="MF_01215"/>
    </source>
</evidence>
<dbReference type="InterPro" id="IPR001754">
    <property type="entry name" value="OMPdeCOase_dom"/>
</dbReference>
<dbReference type="RefSeq" id="WP_237260192.1">
    <property type="nucleotide sequence ID" value="NZ_CP018477.1"/>
</dbReference>
<keyword evidence="4 7" id="KW-0665">Pyrimidine biosynthesis</keyword>
<dbReference type="HAMAP" id="MF_01215">
    <property type="entry name" value="OMPdecase_type2"/>
    <property type="match status" value="1"/>
</dbReference>
<evidence type="ECO:0000256" key="6">
    <source>
        <dbReference type="ARBA" id="ARBA00049157"/>
    </source>
</evidence>
<evidence type="ECO:0000256" key="1">
    <source>
        <dbReference type="ARBA" id="ARBA00004861"/>
    </source>
</evidence>
<comment type="similarity">
    <text evidence="2 7">Belongs to the OMP decarboxylase family. Type 2 subfamily.</text>
</comment>
<organism evidence="9 10">
    <name type="scientific">Thermogutta terrifontis</name>
    <dbReference type="NCBI Taxonomy" id="1331910"/>
    <lineage>
        <taxon>Bacteria</taxon>
        <taxon>Pseudomonadati</taxon>
        <taxon>Planctomycetota</taxon>
        <taxon>Planctomycetia</taxon>
        <taxon>Pirellulales</taxon>
        <taxon>Thermoguttaceae</taxon>
        <taxon>Thermogutta</taxon>
    </lineage>
</organism>
<dbReference type="InterPro" id="IPR011995">
    <property type="entry name" value="OMPdecase_type-2"/>
</dbReference>
<dbReference type="Pfam" id="PF00215">
    <property type="entry name" value="OMPdecase"/>
    <property type="match status" value="1"/>
</dbReference>
<feature type="active site" description="Proton donor" evidence="7">
    <location>
        <position position="116"/>
    </location>
</feature>
<dbReference type="KEGG" id="ttf:THTE_0928"/>
<dbReference type="AlphaFoldDB" id="A0A286RC42"/>
<dbReference type="PROSITE" id="PS00156">
    <property type="entry name" value="OMPDECASE"/>
    <property type="match status" value="1"/>
</dbReference>
<dbReference type="InterPro" id="IPR011060">
    <property type="entry name" value="RibuloseP-bd_barrel"/>
</dbReference>
<dbReference type="InterPro" id="IPR018089">
    <property type="entry name" value="OMPdecase_AS"/>
</dbReference>
<gene>
    <name evidence="7" type="primary">pyrF</name>
    <name evidence="9" type="ORF">THTE_0928</name>
</gene>
<dbReference type="GO" id="GO:0044205">
    <property type="term" value="P:'de novo' UMP biosynthetic process"/>
    <property type="evidence" value="ECO:0007669"/>
    <property type="project" value="UniProtKB-UniRule"/>
</dbReference>
<dbReference type="GO" id="GO:0004590">
    <property type="term" value="F:orotidine-5'-phosphate decarboxylase activity"/>
    <property type="evidence" value="ECO:0007669"/>
    <property type="project" value="UniProtKB-UniRule"/>
</dbReference>
<protein>
    <recommendedName>
        <fullName evidence="7">Orotidine 5'-phosphate decarboxylase</fullName>
        <ecNumber evidence="7">4.1.1.23</ecNumber>
    </recommendedName>
    <alternativeName>
        <fullName evidence="7">OMP decarboxylase</fullName>
        <shortName evidence="7">OMPDCase</shortName>
        <shortName evidence="7">OMPdecase</shortName>
    </alternativeName>
</protein>
<dbReference type="EC" id="4.1.1.23" evidence="7"/>
<proteinExistence type="inferred from homology"/>
<dbReference type="CDD" id="cd04725">
    <property type="entry name" value="OMP_decarboxylase_like"/>
    <property type="match status" value="1"/>
</dbReference>
<reference evidence="9 10" key="1">
    <citation type="journal article" name="Front. Microbiol.">
        <title>Sugar Metabolism of the First Thermophilic Planctomycete Thermogutta terrifontis: Comparative Genomic and Transcriptomic Approaches.</title>
        <authorList>
            <person name="Elcheninov A.G."/>
            <person name="Menzel P."/>
            <person name="Gudbergsdottir S.R."/>
            <person name="Slesarev A.I."/>
            <person name="Kadnikov V.V."/>
            <person name="Krogh A."/>
            <person name="Bonch-Osmolovskaya E.A."/>
            <person name="Peng X."/>
            <person name="Kublanov I.V."/>
        </authorList>
    </citation>
    <scope>NUCLEOTIDE SEQUENCE [LARGE SCALE GENOMIC DNA]</scope>
    <source>
        <strain evidence="9 10">R1</strain>
    </source>
</reference>
<keyword evidence="5 7" id="KW-0456">Lyase</keyword>
<accession>A0A286RC42</accession>
<feature type="domain" description="Orotidine 5'-phosphate decarboxylase" evidence="8">
    <location>
        <begin position="25"/>
        <end position="288"/>
    </location>
</feature>
<dbReference type="UniPathway" id="UPA00070">
    <property type="reaction ID" value="UER00120"/>
</dbReference>
<comment type="catalytic activity">
    <reaction evidence="6 7">
        <text>orotidine 5'-phosphate + H(+) = UMP + CO2</text>
        <dbReference type="Rhea" id="RHEA:11596"/>
        <dbReference type="ChEBI" id="CHEBI:15378"/>
        <dbReference type="ChEBI" id="CHEBI:16526"/>
        <dbReference type="ChEBI" id="CHEBI:57538"/>
        <dbReference type="ChEBI" id="CHEBI:57865"/>
        <dbReference type="EC" id="4.1.1.23"/>
    </reaction>
</comment>
<sequence length="320" mass="34747">MMPAAETKIRFIDRLEQAVRRRGTPALVGIDPHLDLLPPNILPAEGPQRRLLPRQRLAVAVREFCAGVLDVIGSMVPIVKFQMAFFEQLGPEGMSALAELVGHARRYGLLVILDGKRGDIGSTAVAYAEGMLGPAPVSSWGGDAVTVSPYLGEDSLQPFIETAVARQGGVFVLVKTSNPGSGLFQDLIAEGMPLYRHVAAWVEQQAVRTKGRCGYGDVGGVVGATFHEQLAELRQVMPHTWFLVPGYGTQGGTARDVAPAFDPTGLGAIVNNSRGILFAYRRREFERFGPTRWQEAIEAATREMIDQLRTDTPAGRLTSR</sequence>
<dbReference type="Proteomes" id="UP000215086">
    <property type="component" value="Chromosome"/>
</dbReference>
<dbReference type="SMART" id="SM00934">
    <property type="entry name" value="OMPdecase"/>
    <property type="match status" value="1"/>
</dbReference>
<dbReference type="InterPro" id="IPR013785">
    <property type="entry name" value="Aldolase_TIM"/>
</dbReference>
<evidence type="ECO:0000313" key="9">
    <source>
        <dbReference type="EMBL" id="ASV73530.1"/>
    </source>
</evidence>
<evidence type="ECO:0000256" key="2">
    <source>
        <dbReference type="ARBA" id="ARBA00008847"/>
    </source>
</evidence>
<dbReference type="PANTHER" id="PTHR43375">
    <property type="entry name" value="OROTIDINE 5'-PHOSPHATE DECARBOXYLASE"/>
    <property type="match status" value="1"/>
</dbReference>
<dbReference type="EMBL" id="CP018477">
    <property type="protein sequence ID" value="ASV73530.1"/>
    <property type="molecule type" value="Genomic_DNA"/>
</dbReference>
<evidence type="ECO:0000259" key="8">
    <source>
        <dbReference type="SMART" id="SM00934"/>
    </source>
</evidence>
<evidence type="ECO:0000256" key="5">
    <source>
        <dbReference type="ARBA" id="ARBA00023239"/>
    </source>
</evidence>
<keyword evidence="10" id="KW-1185">Reference proteome</keyword>
<name>A0A286RC42_9BACT</name>
<comment type="pathway">
    <text evidence="1 7">Pyrimidine metabolism; UMP biosynthesis via de novo pathway; UMP from orotate: step 2/2.</text>
</comment>
<dbReference type="Gene3D" id="3.20.20.70">
    <property type="entry name" value="Aldolase class I"/>
    <property type="match status" value="1"/>
</dbReference>
<keyword evidence="3 7" id="KW-0210">Decarboxylase</keyword>
<dbReference type="GO" id="GO:0006207">
    <property type="term" value="P:'de novo' pyrimidine nucleobase biosynthetic process"/>
    <property type="evidence" value="ECO:0007669"/>
    <property type="project" value="InterPro"/>
</dbReference>
<dbReference type="SUPFAM" id="SSF51366">
    <property type="entry name" value="Ribulose-phoshate binding barrel"/>
    <property type="match status" value="1"/>
</dbReference>
<evidence type="ECO:0000256" key="4">
    <source>
        <dbReference type="ARBA" id="ARBA00022975"/>
    </source>
</evidence>
<dbReference type="NCBIfam" id="TIGR02127">
    <property type="entry name" value="pyrF_sub2"/>
    <property type="match status" value="1"/>
</dbReference>